<proteinExistence type="predicted"/>
<reference evidence="2 3" key="1">
    <citation type="submission" date="2023-05" db="EMBL/GenBank/DDBJ databases">
        <authorList>
            <person name="Zhang X."/>
        </authorList>
    </citation>
    <scope>NUCLEOTIDE SEQUENCE [LARGE SCALE GENOMIC DNA]</scope>
    <source>
        <strain evidence="2 3">DM2B3-1</strain>
    </source>
</reference>
<name>A0ABT7CUS1_9BACT</name>
<dbReference type="Pfam" id="PF13358">
    <property type="entry name" value="DDE_3"/>
    <property type="match status" value="1"/>
</dbReference>
<protein>
    <submittedName>
        <fullName evidence="2">Transposase</fullName>
    </submittedName>
</protein>
<dbReference type="InterPro" id="IPR036397">
    <property type="entry name" value="RNaseH_sf"/>
</dbReference>
<dbReference type="RefSeq" id="WP_314002724.1">
    <property type="nucleotide sequence ID" value="NZ_JASJOR010000033.1"/>
</dbReference>
<evidence type="ECO:0000259" key="1">
    <source>
        <dbReference type="Pfam" id="PF13358"/>
    </source>
</evidence>
<dbReference type="InterPro" id="IPR038717">
    <property type="entry name" value="Tc1-like_DDE_dom"/>
</dbReference>
<comment type="caution">
    <text evidence="2">The sequence shown here is derived from an EMBL/GenBank/DDBJ whole genome shotgun (WGS) entry which is preliminary data.</text>
</comment>
<dbReference type="Proteomes" id="UP001228581">
    <property type="component" value="Unassembled WGS sequence"/>
</dbReference>
<keyword evidence="3" id="KW-1185">Reference proteome</keyword>
<evidence type="ECO:0000313" key="2">
    <source>
        <dbReference type="EMBL" id="MDJ1497271.1"/>
    </source>
</evidence>
<organism evidence="2 3">
    <name type="scientific">Xanthocytophaga flava</name>
    <dbReference type="NCBI Taxonomy" id="3048013"/>
    <lineage>
        <taxon>Bacteria</taxon>
        <taxon>Pseudomonadati</taxon>
        <taxon>Bacteroidota</taxon>
        <taxon>Cytophagia</taxon>
        <taxon>Cytophagales</taxon>
        <taxon>Rhodocytophagaceae</taxon>
        <taxon>Xanthocytophaga</taxon>
    </lineage>
</organism>
<dbReference type="EMBL" id="JASJOT010000030">
    <property type="protein sequence ID" value="MDJ1497271.1"/>
    <property type="molecule type" value="Genomic_DNA"/>
</dbReference>
<feature type="domain" description="Tc1-like transposase DDE" evidence="1">
    <location>
        <begin position="11"/>
        <end position="115"/>
    </location>
</feature>
<gene>
    <name evidence="2" type="ORF">QNI19_30310</name>
</gene>
<sequence length="150" mass="17431">MEKLSEQKMIDLYYGDESSVSSEGYVPYGWQFKEEKVSVPSCKGYKINLFGLITRDNQWQWATTEKTIDSHFIIEQLDRFSFSLAKETFLVLDNARIHSCQLVKEQLKQRATQGVAKQRFIYFLFTSLLPSVKSSGNRVEKIENPMDKAK</sequence>
<accession>A0ABT7CUS1</accession>
<evidence type="ECO:0000313" key="3">
    <source>
        <dbReference type="Proteomes" id="UP001228581"/>
    </source>
</evidence>
<dbReference type="Gene3D" id="3.30.420.10">
    <property type="entry name" value="Ribonuclease H-like superfamily/Ribonuclease H"/>
    <property type="match status" value="1"/>
</dbReference>